<reference evidence="1 2" key="1">
    <citation type="submission" date="2019-11" db="EMBL/GenBank/DDBJ databases">
        <title>Pedobacter sp. HMF7647 Genome sequencing and assembly.</title>
        <authorList>
            <person name="Kang H."/>
            <person name="Kim H."/>
            <person name="Joh K."/>
        </authorList>
    </citation>
    <scope>NUCLEOTIDE SEQUENCE [LARGE SCALE GENOMIC DNA]</scope>
    <source>
        <strain evidence="1 2">HMF7647</strain>
    </source>
</reference>
<accession>A0A7K1Y593</accession>
<evidence type="ECO:0008006" key="3">
    <source>
        <dbReference type="Google" id="ProtNLM"/>
    </source>
</evidence>
<dbReference type="InterPro" id="IPR016155">
    <property type="entry name" value="Mopterin_synth/thiamin_S_b"/>
</dbReference>
<gene>
    <name evidence="1" type="ORF">GS399_02150</name>
</gene>
<keyword evidence="2" id="KW-1185">Reference proteome</keyword>
<dbReference type="Gene3D" id="3.10.20.30">
    <property type="match status" value="1"/>
</dbReference>
<evidence type="ECO:0000313" key="2">
    <source>
        <dbReference type="Proteomes" id="UP000466586"/>
    </source>
</evidence>
<comment type="caution">
    <text evidence="1">The sequence shown here is derived from an EMBL/GenBank/DDBJ whole genome shotgun (WGS) entry which is preliminary data.</text>
</comment>
<dbReference type="Proteomes" id="UP000466586">
    <property type="component" value="Unassembled WGS sequence"/>
</dbReference>
<evidence type="ECO:0000313" key="1">
    <source>
        <dbReference type="EMBL" id="MXV49757.1"/>
    </source>
</evidence>
<dbReference type="SUPFAM" id="SSF54285">
    <property type="entry name" value="MoaD/ThiS"/>
    <property type="match status" value="1"/>
</dbReference>
<dbReference type="InterPro" id="IPR012675">
    <property type="entry name" value="Beta-grasp_dom_sf"/>
</dbReference>
<dbReference type="RefSeq" id="WP_160842925.1">
    <property type="nucleotide sequence ID" value="NZ_WVHT01000001.1"/>
</dbReference>
<dbReference type="AlphaFoldDB" id="A0A7K1Y593"/>
<dbReference type="InterPro" id="IPR003749">
    <property type="entry name" value="ThiS/MoaD-like"/>
</dbReference>
<organism evidence="1 2">
    <name type="scientific">Hufsiella arboris</name>
    <dbReference type="NCBI Taxonomy" id="2695275"/>
    <lineage>
        <taxon>Bacteria</taxon>
        <taxon>Pseudomonadati</taxon>
        <taxon>Bacteroidota</taxon>
        <taxon>Sphingobacteriia</taxon>
        <taxon>Sphingobacteriales</taxon>
        <taxon>Sphingobacteriaceae</taxon>
        <taxon>Hufsiella</taxon>
    </lineage>
</organism>
<dbReference type="CDD" id="cd00754">
    <property type="entry name" value="Ubl_MoaD"/>
    <property type="match status" value="1"/>
</dbReference>
<protein>
    <recommendedName>
        <fullName evidence="3">MoaD/ThiS family protein</fullName>
    </recommendedName>
</protein>
<proteinExistence type="predicted"/>
<sequence>MKIQLFASLKDFFGKELDIDQSISSVESLRQFLETQNPQSASLLKSCRFAVKDEFVANDYLLTDHDIISVIPPSSGG</sequence>
<name>A0A7K1Y593_9SPHI</name>
<dbReference type="Pfam" id="PF02597">
    <property type="entry name" value="ThiS"/>
    <property type="match status" value="1"/>
</dbReference>
<dbReference type="EMBL" id="WVHT01000001">
    <property type="protein sequence ID" value="MXV49757.1"/>
    <property type="molecule type" value="Genomic_DNA"/>
</dbReference>